<gene>
    <name evidence="12" type="ORF">OS493_007087</name>
</gene>
<evidence type="ECO:0000256" key="3">
    <source>
        <dbReference type="ARBA" id="ARBA00022692"/>
    </source>
</evidence>
<keyword evidence="5" id="KW-0297">G-protein coupled receptor</keyword>
<feature type="transmembrane region" description="Helical" evidence="10">
    <location>
        <begin position="12"/>
        <end position="35"/>
    </location>
</feature>
<evidence type="ECO:0000256" key="4">
    <source>
        <dbReference type="ARBA" id="ARBA00022989"/>
    </source>
</evidence>
<evidence type="ECO:0000256" key="1">
    <source>
        <dbReference type="ARBA" id="ARBA00004651"/>
    </source>
</evidence>
<keyword evidence="6 10" id="KW-0472">Membrane</keyword>
<dbReference type="PROSITE" id="PS50262">
    <property type="entry name" value="G_PROTEIN_RECEP_F1_2"/>
    <property type="match status" value="1"/>
</dbReference>
<dbReference type="GO" id="GO:0004930">
    <property type="term" value="F:G protein-coupled receptor activity"/>
    <property type="evidence" value="ECO:0007669"/>
    <property type="project" value="UniProtKB-KW"/>
</dbReference>
<name>A0A9W9ZFI0_9CNID</name>
<keyword evidence="9" id="KW-0807">Transducer</keyword>
<dbReference type="GO" id="GO:0005886">
    <property type="term" value="C:plasma membrane"/>
    <property type="evidence" value="ECO:0007669"/>
    <property type="project" value="UniProtKB-SubCell"/>
</dbReference>
<dbReference type="InterPro" id="IPR000276">
    <property type="entry name" value="GPCR_Rhodpsn"/>
</dbReference>
<keyword evidence="2" id="KW-1003">Cell membrane</keyword>
<evidence type="ECO:0000313" key="13">
    <source>
        <dbReference type="Proteomes" id="UP001163046"/>
    </source>
</evidence>
<keyword evidence="3 10" id="KW-0812">Transmembrane</keyword>
<keyword evidence="8" id="KW-0325">Glycoprotein</keyword>
<evidence type="ECO:0000313" key="12">
    <source>
        <dbReference type="EMBL" id="KAJ7380717.1"/>
    </source>
</evidence>
<sequence>MSWLRINESALSYMWLSFTLLALLVLAVSYVIIILNVQSSPHSQHHGSINTEKKLSITLLIVTGVSVLTVLPLATYNSMPANIQERWSTALSGKIGGVAAALYFASSIVNPFVYAIRMQEFRKAIGKLLAPQSRADHRYGREEQSRV</sequence>
<dbReference type="SUPFAM" id="SSF81321">
    <property type="entry name" value="Family A G protein-coupled receptor-like"/>
    <property type="match status" value="1"/>
</dbReference>
<dbReference type="PANTHER" id="PTHR24246">
    <property type="entry name" value="OLFACTORY RECEPTOR AND ADENOSINE RECEPTOR"/>
    <property type="match status" value="1"/>
</dbReference>
<dbReference type="AlphaFoldDB" id="A0A9W9ZFI0"/>
<organism evidence="12 13">
    <name type="scientific">Desmophyllum pertusum</name>
    <dbReference type="NCBI Taxonomy" id="174260"/>
    <lineage>
        <taxon>Eukaryota</taxon>
        <taxon>Metazoa</taxon>
        <taxon>Cnidaria</taxon>
        <taxon>Anthozoa</taxon>
        <taxon>Hexacorallia</taxon>
        <taxon>Scleractinia</taxon>
        <taxon>Caryophylliina</taxon>
        <taxon>Caryophylliidae</taxon>
        <taxon>Desmophyllum</taxon>
    </lineage>
</organism>
<dbReference type="InterPro" id="IPR017452">
    <property type="entry name" value="GPCR_Rhodpsn_7TM"/>
</dbReference>
<dbReference type="PANTHER" id="PTHR24246:SF27">
    <property type="entry name" value="ADENOSINE RECEPTOR, ISOFORM A"/>
    <property type="match status" value="1"/>
</dbReference>
<dbReference type="Gene3D" id="1.20.1070.10">
    <property type="entry name" value="Rhodopsin 7-helix transmembrane proteins"/>
    <property type="match status" value="1"/>
</dbReference>
<evidence type="ECO:0000256" key="7">
    <source>
        <dbReference type="ARBA" id="ARBA00023170"/>
    </source>
</evidence>
<proteinExistence type="predicted"/>
<keyword evidence="4 10" id="KW-1133">Transmembrane helix</keyword>
<feature type="domain" description="G-protein coupled receptors family 1 profile" evidence="11">
    <location>
        <begin position="1"/>
        <end position="114"/>
    </location>
</feature>
<dbReference type="Pfam" id="PF00001">
    <property type="entry name" value="7tm_1"/>
    <property type="match status" value="1"/>
</dbReference>
<evidence type="ECO:0000256" key="5">
    <source>
        <dbReference type="ARBA" id="ARBA00023040"/>
    </source>
</evidence>
<evidence type="ECO:0000256" key="9">
    <source>
        <dbReference type="ARBA" id="ARBA00023224"/>
    </source>
</evidence>
<evidence type="ECO:0000256" key="6">
    <source>
        <dbReference type="ARBA" id="ARBA00023136"/>
    </source>
</evidence>
<feature type="transmembrane region" description="Helical" evidence="10">
    <location>
        <begin position="55"/>
        <end position="75"/>
    </location>
</feature>
<accession>A0A9W9ZFI0</accession>
<comment type="caution">
    <text evidence="12">The sequence shown here is derived from an EMBL/GenBank/DDBJ whole genome shotgun (WGS) entry which is preliminary data.</text>
</comment>
<dbReference type="EMBL" id="MU826352">
    <property type="protein sequence ID" value="KAJ7380717.1"/>
    <property type="molecule type" value="Genomic_DNA"/>
</dbReference>
<evidence type="ECO:0000256" key="10">
    <source>
        <dbReference type="SAM" id="Phobius"/>
    </source>
</evidence>
<dbReference type="CDD" id="cd00637">
    <property type="entry name" value="7tm_classA_rhodopsin-like"/>
    <property type="match status" value="1"/>
</dbReference>
<dbReference type="OrthoDB" id="5970483at2759"/>
<evidence type="ECO:0000256" key="2">
    <source>
        <dbReference type="ARBA" id="ARBA00022475"/>
    </source>
</evidence>
<dbReference type="Proteomes" id="UP001163046">
    <property type="component" value="Unassembled WGS sequence"/>
</dbReference>
<comment type="subcellular location">
    <subcellularLocation>
        <location evidence="1">Cell membrane</location>
        <topology evidence="1">Multi-pass membrane protein</topology>
    </subcellularLocation>
</comment>
<keyword evidence="7" id="KW-0675">Receptor</keyword>
<evidence type="ECO:0000259" key="11">
    <source>
        <dbReference type="PROSITE" id="PS50262"/>
    </source>
</evidence>
<reference evidence="12" key="1">
    <citation type="submission" date="2023-01" db="EMBL/GenBank/DDBJ databases">
        <title>Genome assembly of the deep-sea coral Lophelia pertusa.</title>
        <authorList>
            <person name="Herrera S."/>
            <person name="Cordes E."/>
        </authorList>
    </citation>
    <scope>NUCLEOTIDE SEQUENCE</scope>
    <source>
        <strain evidence="12">USNM1676648</strain>
        <tissue evidence="12">Polyp</tissue>
    </source>
</reference>
<keyword evidence="13" id="KW-1185">Reference proteome</keyword>
<evidence type="ECO:0000256" key="8">
    <source>
        <dbReference type="ARBA" id="ARBA00023180"/>
    </source>
</evidence>
<feature type="transmembrane region" description="Helical" evidence="10">
    <location>
        <begin position="95"/>
        <end position="116"/>
    </location>
</feature>
<protein>
    <recommendedName>
        <fullName evidence="11">G-protein coupled receptors family 1 profile domain-containing protein</fullName>
    </recommendedName>
</protein>